<dbReference type="Proteomes" id="UP000548685">
    <property type="component" value="Unassembled WGS sequence"/>
</dbReference>
<dbReference type="InterPro" id="IPR010998">
    <property type="entry name" value="Integrase_recombinase_N"/>
</dbReference>
<dbReference type="InterPro" id="IPR044068">
    <property type="entry name" value="CB"/>
</dbReference>
<dbReference type="InterPro" id="IPR013762">
    <property type="entry name" value="Integrase-like_cat_sf"/>
</dbReference>
<dbReference type="PROSITE" id="PS51898">
    <property type="entry name" value="TYR_RECOMBINASE"/>
    <property type="match status" value="1"/>
</dbReference>
<evidence type="ECO:0000313" key="9">
    <source>
        <dbReference type="Proteomes" id="UP000430021"/>
    </source>
</evidence>
<keyword evidence="10" id="KW-1185">Reference proteome</keyword>
<evidence type="ECO:0000256" key="4">
    <source>
        <dbReference type="PROSITE-ProRule" id="PRU01248"/>
    </source>
</evidence>
<dbReference type="EMBL" id="JACICE010000007">
    <property type="protein sequence ID" value="MBB3777232.1"/>
    <property type="molecule type" value="Genomic_DNA"/>
</dbReference>
<evidence type="ECO:0000256" key="2">
    <source>
        <dbReference type="ARBA" id="ARBA00023125"/>
    </source>
</evidence>
<keyword evidence="3" id="KW-0233">DNA recombination</keyword>
<evidence type="ECO:0000313" key="10">
    <source>
        <dbReference type="Proteomes" id="UP000548685"/>
    </source>
</evidence>
<dbReference type="Pfam" id="PF02899">
    <property type="entry name" value="Phage_int_SAM_1"/>
    <property type="match status" value="1"/>
</dbReference>
<dbReference type="AlphaFoldDB" id="A0A6I4UQS1"/>
<dbReference type="Gene3D" id="1.10.150.130">
    <property type="match status" value="1"/>
</dbReference>
<reference evidence="8 9" key="1">
    <citation type="submission" date="2019-12" db="EMBL/GenBank/DDBJ databases">
        <title>Genomic-based taxomic classification of the family Erythrobacteraceae.</title>
        <authorList>
            <person name="Xu L."/>
        </authorList>
    </citation>
    <scope>NUCLEOTIDE SEQUENCE [LARGE SCALE GENOMIC DNA]</scope>
    <source>
        <strain evidence="8 9">JCM 10282</strain>
    </source>
</reference>
<dbReference type="GO" id="GO:0015074">
    <property type="term" value="P:DNA integration"/>
    <property type="evidence" value="ECO:0007669"/>
    <property type="project" value="UniProtKB-KW"/>
</dbReference>
<sequence>MQEFSEADLLRIFERCQGAYAERTIRSYRNDLGHFRAWCEATGTRALPASPQTIAAFIDDQTQTKALSTVKRRVEAVKFAHRMLDLPSPVAHSEVRLALRRALRANRARPKQSQGLTHAMLDRIVAACPDTIAGKRDAAIVCVGYDSLARSYELSQLKVEHLAEDCATLLISRAKNDPSGVGRIAYLSTRTREVLCTWLEESGFATGPLFQGLHTRKLSGRPLSTSAIRRLVKRAAMRADLKDGDAERISGHSMRVGAAQDMMIAGLDHIAIMQAGGWKTVDVVARYVENAAARNLHQRRWTHLAQS</sequence>
<feature type="domain" description="Tyr recombinase" evidence="5">
    <location>
        <begin position="111"/>
        <end position="303"/>
    </location>
</feature>
<dbReference type="RefSeq" id="WP_160762132.1">
    <property type="nucleotide sequence ID" value="NZ_BAAADZ010000006.1"/>
</dbReference>
<dbReference type="PANTHER" id="PTHR34605:SF4">
    <property type="entry name" value="DNA ADENINE METHYLTRANSFERASE"/>
    <property type="match status" value="1"/>
</dbReference>
<proteinExistence type="predicted"/>
<evidence type="ECO:0000256" key="1">
    <source>
        <dbReference type="ARBA" id="ARBA00022908"/>
    </source>
</evidence>
<organism evidence="8 9">
    <name type="scientific">Erythrobacter ramosus</name>
    <dbReference type="NCBI Taxonomy" id="35811"/>
    <lineage>
        <taxon>Bacteria</taxon>
        <taxon>Pseudomonadati</taxon>
        <taxon>Pseudomonadota</taxon>
        <taxon>Alphaproteobacteria</taxon>
        <taxon>Sphingomonadales</taxon>
        <taxon>Erythrobacteraceae</taxon>
        <taxon>Erythrobacter/Porphyrobacter group</taxon>
        <taxon>Erythrobacter</taxon>
    </lineage>
</organism>
<dbReference type="InterPro" id="IPR002104">
    <property type="entry name" value="Integrase_catalytic"/>
</dbReference>
<dbReference type="EMBL" id="WTYB01000007">
    <property type="protein sequence ID" value="MXP39979.1"/>
    <property type="molecule type" value="Genomic_DNA"/>
</dbReference>
<comment type="caution">
    <text evidence="8">The sequence shown here is derived from an EMBL/GenBank/DDBJ whole genome shotgun (WGS) entry which is preliminary data.</text>
</comment>
<keyword evidence="2 4" id="KW-0238">DNA-binding</keyword>
<dbReference type="InterPro" id="IPR011010">
    <property type="entry name" value="DNA_brk_join_enz"/>
</dbReference>
<evidence type="ECO:0000313" key="7">
    <source>
        <dbReference type="EMBL" id="MBB3777232.1"/>
    </source>
</evidence>
<dbReference type="PANTHER" id="PTHR34605">
    <property type="entry name" value="PHAGE_INTEGRASE DOMAIN-CONTAINING PROTEIN"/>
    <property type="match status" value="1"/>
</dbReference>
<dbReference type="Proteomes" id="UP000430021">
    <property type="component" value="Unassembled WGS sequence"/>
</dbReference>
<dbReference type="GO" id="GO:0003677">
    <property type="term" value="F:DNA binding"/>
    <property type="evidence" value="ECO:0007669"/>
    <property type="project" value="UniProtKB-UniRule"/>
</dbReference>
<dbReference type="OrthoDB" id="7718754at2"/>
<evidence type="ECO:0000259" key="6">
    <source>
        <dbReference type="PROSITE" id="PS51900"/>
    </source>
</evidence>
<feature type="domain" description="Core-binding (CB)" evidence="6">
    <location>
        <begin position="1"/>
        <end position="85"/>
    </location>
</feature>
<dbReference type="GO" id="GO:0006310">
    <property type="term" value="P:DNA recombination"/>
    <property type="evidence" value="ECO:0007669"/>
    <property type="project" value="UniProtKB-KW"/>
</dbReference>
<keyword evidence="1" id="KW-0229">DNA integration</keyword>
<evidence type="ECO:0000256" key="3">
    <source>
        <dbReference type="ARBA" id="ARBA00023172"/>
    </source>
</evidence>
<dbReference type="Gene3D" id="1.10.443.10">
    <property type="entry name" value="Intergrase catalytic core"/>
    <property type="match status" value="1"/>
</dbReference>
<dbReference type="Pfam" id="PF00589">
    <property type="entry name" value="Phage_integrase"/>
    <property type="match status" value="1"/>
</dbReference>
<accession>A0A6I4UQS1</accession>
<name>A0A6I4UQS1_9SPHN</name>
<dbReference type="PROSITE" id="PS51900">
    <property type="entry name" value="CB"/>
    <property type="match status" value="1"/>
</dbReference>
<dbReference type="SUPFAM" id="SSF56349">
    <property type="entry name" value="DNA breaking-rejoining enzymes"/>
    <property type="match status" value="1"/>
</dbReference>
<reference evidence="7 10" key="2">
    <citation type="submission" date="2020-08" db="EMBL/GenBank/DDBJ databases">
        <title>Genomic Encyclopedia of Type Strains, Phase IV (KMG-IV): sequencing the most valuable type-strain genomes for metagenomic binning, comparative biology and taxonomic classification.</title>
        <authorList>
            <person name="Goeker M."/>
        </authorList>
    </citation>
    <scope>NUCLEOTIDE SEQUENCE [LARGE SCALE GENOMIC DNA]</scope>
    <source>
        <strain evidence="7 10">DSM 8510</strain>
    </source>
</reference>
<protein>
    <submittedName>
        <fullName evidence="7 8">Integrase</fullName>
    </submittedName>
</protein>
<dbReference type="SUPFAM" id="SSF47823">
    <property type="entry name" value="lambda integrase-like, N-terminal domain"/>
    <property type="match status" value="1"/>
</dbReference>
<evidence type="ECO:0000259" key="5">
    <source>
        <dbReference type="PROSITE" id="PS51898"/>
    </source>
</evidence>
<dbReference type="InterPro" id="IPR004107">
    <property type="entry name" value="Integrase_SAM-like_N"/>
</dbReference>
<gene>
    <name evidence="7" type="ORF">FHS52_003229</name>
    <name evidence="8" type="ORF">GRI59_15335</name>
</gene>
<dbReference type="InterPro" id="IPR052925">
    <property type="entry name" value="Phage_Integrase-like_Recomb"/>
</dbReference>
<evidence type="ECO:0000313" key="8">
    <source>
        <dbReference type="EMBL" id="MXP39979.1"/>
    </source>
</evidence>